<dbReference type="Proteomes" id="UP001187415">
    <property type="component" value="Unassembled WGS sequence"/>
</dbReference>
<sequence length="168" mass="18356">MDASGRNPLVATSTFPMSLLTATVRTSIHYSPFYCAHLTLDEKLRQVDIFATLLEDDDDASWAKCSRLTIGEALDILEPFLLRVSTVSPDSAPSIARSSPASPHFLLENLGFEDPDQGGVQIQGDIAVSNNSDTDSCVQDGCKWPKSSDGNVYVPYLISNSYFKKLHP</sequence>
<gene>
    <name evidence="1" type="ORF">Q5P01_014040</name>
</gene>
<reference evidence="1" key="1">
    <citation type="submission" date="2023-07" db="EMBL/GenBank/DDBJ databases">
        <title>Chromosome-level Genome Assembly of Striped Snakehead (Channa striata).</title>
        <authorList>
            <person name="Liu H."/>
        </authorList>
    </citation>
    <scope>NUCLEOTIDE SEQUENCE</scope>
    <source>
        <strain evidence="1">Gz</strain>
        <tissue evidence="1">Muscle</tissue>
    </source>
</reference>
<name>A0AA88SP44_CHASR</name>
<evidence type="ECO:0000313" key="2">
    <source>
        <dbReference type="Proteomes" id="UP001187415"/>
    </source>
</evidence>
<dbReference type="AlphaFoldDB" id="A0AA88SP44"/>
<evidence type="ECO:0000313" key="1">
    <source>
        <dbReference type="EMBL" id="KAK2840300.1"/>
    </source>
</evidence>
<dbReference type="EMBL" id="JAUPFM010000010">
    <property type="protein sequence ID" value="KAK2840300.1"/>
    <property type="molecule type" value="Genomic_DNA"/>
</dbReference>
<organism evidence="1 2">
    <name type="scientific">Channa striata</name>
    <name type="common">Snakehead murrel</name>
    <name type="synonym">Ophicephalus striatus</name>
    <dbReference type="NCBI Taxonomy" id="64152"/>
    <lineage>
        <taxon>Eukaryota</taxon>
        <taxon>Metazoa</taxon>
        <taxon>Chordata</taxon>
        <taxon>Craniata</taxon>
        <taxon>Vertebrata</taxon>
        <taxon>Euteleostomi</taxon>
        <taxon>Actinopterygii</taxon>
        <taxon>Neopterygii</taxon>
        <taxon>Teleostei</taxon>
        <taxon>Neoteleostei</taxon>
        <taxon>Acanthomorphata</taxon>
        <taxon>Anabantaria</taxon>
        <taxon>Anabantiformes</taxon>
        <taxon>Channoidei</taxon>
        <taxon>Channidae</taxon>
        <taxon>Channa</taxon>
    </lineage>
</organism>
<keyword evidence="2" id="KW-1185">Reference proteome</keyword>
<accession>A0AA88SP44</accession>
<protein>
    <submittedName>
        <fullName evidence="1">Uncharacterized protein</fullName>
    </submittedName>
</protein>
<proteinExistence type="predicted"/>
<comment type="caution">
    <text evidence="1">The sequence shown here is derived from an EMBL/GenBank/DDBJ whole genome shotgun (WGS) entry which is preliminary data.</text>
</comment>